<dbReference type="PANTHER" id="PTHR33570:SF2">
    <property type="entry name" value="CARBOXYMUCONOLACTONE DECARBOXYLASE-LIKE DOMAIN-CONTAINING PROTEIN"/>
    <property type="match status" value="1"/>
</dbReference>
<evidence type="ECO:0000313" key="2">
    <source>
        <dbReference type="EMBL" id="SHH79374.1"/>
    </source>
</evidence>
<dbReference type="AlphaFoldDB" id="A0A1M5VWJ3"/>
<evidence type="ECO:0000313" key="3">
    <source>
        <dbReference type="Proteomes" id="UP000189796"/>
    </source>
</evidence>
<dbReference type="GO" id="GO:0051920">
    <property type="term" value="F:peroxiredoxin activity"/>
    <property type="evidence" value="ECO:0007669"/>
    <property type="project" value="InterPro"/>
</dbReference>
<proteinExistence type="predicted"/>
<protein>
    <submittedName>
        <fullName evidence="2">4-carboxymuconolactone decarboxylase</fullName>
    </submittedName>
</protein>
<dbReference type="SUPFAM" id="SSF69118">
    <property type="entry name" value="AhpD-like"/>
    <property type="match status" value="1"/>
</dbReference>
<name>A0A1M5VWJ3_9BRAD</name>
<dbReference type="Gene3D" id="1.20.1290.10">
    <property type="entry name" value="AhpD-like"/>
    <property type="match status" value="1"/>
</dbReference>
<organism evidence="2 3">
    <name type="scientific">Bradyrhizobium erythrophlei</name>
    <dbReference type="NCBI Taxonomy" id="1437360"/>
    <lineage>
        <taxon>Bacteria</taxon>
        <taxon>Pseudomonadati</taxon>
        <taxon>Pseudomonadota</taxon>
        <taxon>Alphaproteobacteria</taxon>
        <taxon>Hyphomicrobiales</taxon>
        <taxon>Nitrobacteraceae</taxon>
        <taxon>Bradyrhizobium</taxon>
    </lineage>
</organism>
<dbReference type="EMBL" id="LT670817">
    <property type="protein sequence ID" value="SHH79374.1"/>
    <property type="molecule type" value="Genomic_DNA"/>
</dbReference>
<gene>
    <name evidence="2" type="ORF">SAMN05443248_6206</name>
</gene>
<dbReference type="PANTHER" id="PTHR33570">
    <property type="entry name" value="4-CARBOXYMUCONOLACTONE DECARBOXYLASE FAMILY PROTEIN"/>
    <property type="match status" value="1"/>
</dbReference>
<feature type="domain" description="Carboxymuconolactone decarboxylase-like" evidence="1">
    <location>
        <begin position="37"/>
        <end position="118"/>
    </location>
</feature>
<dbReference type="InterPro" id="IPR029032">
    <property type="entry name" value="AhpD-like"/>
</dbReference>
<accession>A0A1M5VWJ3</accession>
<dbReference type="OrthoDB" id="7507676at2"/>
<dbReference type="InterPro" id="IPR052512">
    <property type="entry name" value="4CMD/NDH-1_regulator"/>
</dbReference>
<dbReference type="InterPro" id="IPR003779">
    <property type="entry name" value="CMD-like"/>
</dbReference>
<dbReference type="RefSeq" id="WP_079604642.1">
    <property type="nucleotide sequence ID" value="NZ_LT670817.1"/>
</dbReference>
<evidence type="ECO:0000259" key="1">
    <source>
        <dbReference type="Pfam" id="PF02627"/>
    </source>
</evidence>
<dbReference type="Proteomes" id="UP000189796">
    <property type="component" value="Chromosome I"/>
</dbReference>
<dbReference type="Pfam" id="PF02627">
    <property type="entry name" value="CMD"/>
    <property type="match status" value="1"/>
</dbReference>
<reference evidence="2 3" key="1">
    <citation type="submission" date="2016-11" db="EMBL/GenBank/DDBJ databases">
        <authorList>
            <person name="Jaros S."/>
            <person name="Januszkiewicz K."/>
            <person name="Wedrychowicz H."/>
        </authorList>
    </citation>
    <scope>NUCLEOTIDE SEQUENCE [LARGE SCALE GENOMIC DNA]</scope>
    <source>
        <strain evidence="2 3">GAS138</strain>
    </source>
</reference>
<sequence length="135" mass="14592">MDIKELYARGLRRRKKMFGEADVEKRMAASGEFGAPLQNIINAYVYGDVWERPGLPDDIRSLVMLGITAASNKPAEFRVHAKGALANGCTREQVQDVLLLVAMYCGVPAAIETNRIAAEIFGEAAEPVPGTAAKA</sequence>